<gene>
    <name evidence="2" type="ORF">O181_091760</name>
</gene>
<sequence length="110" mass="12397">MNSTEVIEEVQCSEEREESDQDSAIYESKSVEDYPIEKITAFFEVSEVHTHLPHYSEDCYNLINIKNCIMCKTKPAKGKGYTSGEAFFTSILMNDVEAKVNLDTGAFSPV</sequence>
<comment type="caution">
    <text evidence="2">The sequence shown here is derived from an EMBL/GenBank/DDBJ whole genome shotgun (WGS) entry which is preliminary data.</text>
</comment>
<feature type="compositionally biased region" description="Acidic residues" evidence="1">
    <location>
        <begin position="1"/>
        <end position="21"/>
    </location>
</feature>
<organism evidence="2 3">
    <name type="scientific">Austropuccinia psidii MF-1</name>
    <dbReference type="NCBI Taxonomy" id="1389203"/>
    <lineage>
        <taxon>Eukaryota</taxon>
        <taxon>Fungi</taxon>
        <taxon>Dikarya</taxon>
        <taxon>Basidiomycota</taxon>
        <taxon>Pucciniomycotina</taxon>
        <taxon>Pucciniomycetes</taxon>
        <taxon>Pucciniales</taxon>
        <taxon>Sphaerophragmiaceae</taxon>
        <taxon>Austropuccinia</taxon>
    </lineage>
</organism>
<name>A0A9Q3IXB1_9BASI</name>
<evidence type="ECO:0000313" key="3">
    <source>
        <dbReference type="Proteomes" id="UP000765509"/>
    </source>
</evidence>
<dbReference type="AlphaFoldDB" id="A0A9Q3IXB1"/>
<dbReference type="OrthoDB" id="2507294at2759"/>
<reference evidence="2" key="1">
    <citation type="submission" date="2021-03" db="EMBL/GenBank/DDBJ databases">
        <title>Draft genome sequence of rust myrtle Austropuccinia psidii MF-1, a brazilian biotype.</title>
        <authorList>
            <person name="Quecine M.C."/>
            <person name="Pachon D.M.R."/>
            <person name="Bonatelli M.L."/>
            <person name="Correr F.H."/>
            <person name="Franceschini L.M."/>
            <person name="Leite T.F."/>
            <person name="Margarido G.R.A."/>
            <person name="Almeida C.A."/>
            <person name="Ferrarezi J.A."/>
            <person name="Labate C.A."/>
        </authorList>
    </citation>
    <scope>NUCLEOTIDE SEQUENCE</scope>
    <source>
        <strain evidence="2">MF-1</strain>
    </source>
</reference>
<evidence type="ECO:0000313" key="2">
    <source>
        <dbReference type="EMBL" id="MBW0552045.1"/>
    </source>
</evidence>
<feature type="region of interest" description="Disordered" evidence="1">
    <location>
        <begin position="1"/>
        <end position="24"/>
    </location>
</feature>
<accession>A0A9Q3IXB1</accession>
<keyword evidence="3" id="KW-1185">Reference proteome</keyword>
<dbReference type="EMBL" id="AVOT02058081">
    <property type="protein sequence ID" value="MBW0552045.1"/>
    <property type="molecule type" value="Genomic_DNA"/>
</dbReference>
<evidence type="ECO:0000256" key="1">
    <source>
        <dbReference type="SAM" id="MobiDB-lite"/>
    </source>
</evidence>
<protein>
    <submittedName>
        <fullName evidence="2">Uncharacterized protein</fullName>
    </submittedName>
</protein>
<dbReference type="Proteomes" id="UP000765509">
    <property type="component" value="Unassembled WGS sequence"/>
</dbReference>
<proteinExistence type="predicted"/>